<evidence type="ECO:0000256" key="1">
    <source>
        <dbReference type="ARBA" id="ARBA00007074"/>
    </source>
</evidence>
<evidence type="ECO:0000256" key="3">
    <source>
        <dbReference type="ARBA" id="ARBA00022801"/>
    </source>
</evidence>
<name>A0ABS1Y6E7_9CORY</name>
<protein>
    <submittedName>
        <fullName evidence="8">C40 family peptidase</fullName>
    </submittedName>
</protein>
<dbReference type="PROSITE" id="PS51935">
    <property type="entry name" value="NLPC_P60"/>
    <property type="match status" value="1"/>
</dbReference>
<keyword evidence="3" id="KW-0378">Hydrolase</keyword>
<evidence type="ECO:0000256" key="4">
    <source>
        <dbReference type="ARBA" id="ARBA00022807"/>
    </source>
</evidence>
<comment type="caution">
    <text evidence="8">The sequence shown here is derived from an EMBL/GenBank/DDBJ whole genome shotgun (WGS) entry which is preliminary data.</text>
</comment>
<dbReference type="Pfam" id="PF00877">
    <property type="entry name" value="NLPC_P60"/>
    <property type="match status" value="1"/>
</dbReference>
<gene>
    <name evidence="8" type="ORF">GWO63_006080</name>
</gene>
<evidence type="ECO:0000259" key="7">
    <source>
        <dbReference type="PROSITE" id="PS51935"/>
    </source>
</evidence>
<accession>A0ABS1Y6E7</accession>
<proteinExistence type="inferred from homology"/>
<keyword evidence="5" id="KW-0175">Coiled coil</keyword>
<dbReference type="PANTHER" id="PTHR47359">
    <property type="entry name" value="PEPTIDOGLYCAN DL-ENDOPEPTIDASE CWLO"/>
    <property type="match status" value="1"/>
</dbReference>
<evidence type="ECO:0000256" key="5">
    <source>
        <dbReference type="SAM" id="Coils"/>
    </source>
</evidence>
<keyword evidence="9" id="KW-1185">Reference proteome</keyword>
<organism evidence="8 9">
    <name type="scientific">Corynebacterium macginleyi</name>
    <dbReference type="NCBI Taxonomy" id="38290"/>
    <lineage>
        <taxon>Bacteria</taxon>
        <taxon>Bacillati</taxon>
        <taxon>Actinomycetota</taxon>
        <taxon>Actinomycetes</taxon>
        <taxon>Mycobacteriales</taxon>
        <taxon>Corynebacteriaceae</taxon>
        <taxon>Corynebacterium</taxon>
    </lineage>
</organism>
<dbReference type="Proteomes" id="UP001518680">
    <property type="component" value="Unassembled WGS sequence"/>
</dbReference>
<reference evidence="8 9" key="1">
    <citation type="submission" date="2021-01" db="EMBL/GenBank/DDBJ databases">
        <title>Complete genome sequences of Corynebacterium macginleyi strains isolated from infectious keratitis.</title>
        <authorList>
            <person name="Sagerfors S."/>
            <person name="Poehlein A."/>
            <person name="Soderquist B."/>
            <person name="Bruggemann H."/>
        </authorList>
    </citation>
    <scope>NUCLEOTIDE SEQUENCE [LARGE SCALE GENOMIC DNA]</scope>
    <source>
        <strain evidence="8 9">12T220</strain>
    </source>
</reference>
<feature type="domain" description="NlpC/P60" evidence="7">
    <location>
        <begin position="334"/>
        <end position="472"/>
    </location>
</feature>
<feature type="region of interest" description="Disordered" evidence="6">
    <location>
        <begin position="304"/>
        <end position="334"/>
    </location>
</feature>
<keyword evidence="4" id="KW-0788">Thiol protease</keyword>
<dbReference type="SUPFAM" id="SSF54001">
    <property type="entry name" value="Cysteine proteinases"/>
    <property type="match status" value="1"/>
</dbReference>
<dbReference type="InterPro" id="IPR051794">
    <property type="entry name" value="PG_Endopeptidase_C40"/>
</dbReference>
<dbReference type="PANTHER" id="PTHR47359:SF3">
    <property type="entry name" value="NLP_P60 DOMAIN-CONTAINING PROTEIN-RELATED"/>
    <property type="match status" value="1"/>
</dbReference>
<dbReference type="InterPro" id="IPR000064">
    <property type="entry name" value="NLP_P60_dom"/>
</dbReference>
<keyword evidence="2" id="KW-0645">Protease</keyword>
<evidence type="ECO:0000256" key="2">
    <source>
        <dbReference type="ARBA" id="ARBA00022670"/>
    </source>
</evidence>
<evidence type="ECO:0000256" key="6">
    <source>
        <dbReference type="SAM" id="MobiDB-lite"/>
    </source>
</evidence>
<comment type="similarity">
    <text evidence="1">Belongs to the peptidase C40 family.</text>
</comment>
<sequence>MPSSQKEGGPKRRIPVATIRLPRIRHVRAIIAAVAGIAALSPLTAVDPAGADEHSHPVQTGVVEEATSTDVDDSIARAVSNVDAQQRHIDQLRKLVNLGEERAAAAAQRIDLLSADPAVAESGSELDQAYADKRAAESALVEHRRNLAQREAQMNATRNFAEATFARRQQALEVSQQSNLPKVQSQGYKPYSIEAKDAFADLAVKSNNLNEDKSQAFTDEIVPDVPPFTEVDPDDAAVEEQREATTPQAEFGTALNQGAKPSFNTVDYDSGSSASEVIDIAGDIAAAVDQDDVRALIQGTADLLGVGSPNTAPSASTDPSAIGQEAGSLPSGNSSQIEAVIARAESAIGTPYVWGGGDNNGPTGGLRDGGVADSFGDYGRQGFDCSGLTKYAFAAAGLNLPHYSGAQYQMGKKVSRENIQRGDLIFYGPGGSQHVAIYLGNGQMIEAPQSGQNVQFSPVRWAGATPDVVRLL</sequence>
<dbReference type="InterPro" id="IPR038765">
    <property type="entry name" value="Papain-like_cys_pep_sf"/>
</dbReference>
<feature type="compositionally biased region" description="Polar residues" evidence="6">
    <location>
        <begin position="308"/>
        <end position="319"/>
    </location>
</feature>
<dbReference type="EMBL" id="JAACBX020000001">
    <property type="protein sequence ID" value="MBM0243841.1"/>
    <property type="molecule type" value="Genomic_DNA"/>
</dbReference>
<feature type="coiled-coil region" evidence="5">
    <location>
        <begin position="126"/>
        <end position="153"/>
    </location>
</feature>
<evidence type="ECO:0000313" key="9">
    <source>
        <dbReference type="Proteomes" id="UP001518680"/>
    </source>
</evidence>
<evidence type="ECO:0000313" key="8">
    <source>
        <dbReference type="EMBL" id="MBM0243841.1"/>
    </source>
</evidence>
<dbReference type="Gene3D" id="3.90.1720.10">
    <property type="entry name" value="endopeptidase domain like (from Nostoc punctiforme)"/>
    <property type="match status" value="1"/>
</dbReference>